<proteinExistence type="predicted"/>
<dbReference type="RefSeq" id="XP_016766372.2">
    <property type="nucleotide sequence ID" value="XM_016910883.2"/>
</dbReference>
<feature type="region of interest" description="Disordered" evidence="1">
    <location>
        <begin position="280"/>
        <end position="309"/>
    </location>
</feature>
<evidence type="ECO:0000313" key="3">
    <source>
        <dbReference type="EnsemblMetazoa" id="XP_016766372"/>
    </source>
</evidence>
<feature type="region of interest" description="Disordered" evidence="1">
    <location>
        <begin position="1"/>
        <end position="22"/>
    </location>
</feature>
<dbReference type="AlphaFoldDB" id="A0A7M7M0D3"/>
<reference evidence="3" key="1">
    <citation type="submission" date="2021-01" db="UniProtKB">
        <authorList>
            <consortium name="EnsemblMetazoa"/>
        </authorList>
    </citation>
    <scope>IDENTIFICATION</scope>
    <source>
        <strain evidence="3">DH4</strain>
    </source>
</reference>
<sequence>MRVREGERKKMRHSSSWPDRAPQTVKVRVDQLSRAFTIIPAIGGRLLLSGSSDRIDEIVLLDHGGSSPGSSAEARRRFVDGTRAIEWNGHDDELGESLELRALPPDVMNKSCGTAVNSDGGSGEARKSEGKLPSSGVSSSVETANPRPDDPDDRRARGSKSDLDEERGSAAQRERSETFRTRSKEKERSLLESSTVRTIDGEDRRATRPRDSPSLPPFEAIVRIETAGNRPDETGQSGRAVNPQIEVVDYDDGTSRRARMEHACPKCTSEGLLRERVDPFRSPVSSRKSIAGRGDKAETSRKYSAGEGKMRNSWRRIGARGLIGGGRGKEKGGRRNPVLCRPINDVRKEATLRRHYYPEGGWGYVIVTCSALVHFLGIGLQLAAPGSWYLTAELVFHQPALHSAGWLGAMSTGVALLVSPVTIAFCRRKSTRLTAVLGGLVTALGCLFTSFASQFHQLFISYGTVVGIGVGMTRDCSTLMVAQYFKRRRELVEIFIVSGSGLGIAVMSAFIKGMISKIGWRLGLQAVTGVVFLTFILGTFYRSASLYHPQRRAILHLKNQKRKIKDKNKTDDGPPFFDFSTLKSKTVRILLVSTGISAFGINTPIFYLAHQAEEEGLGDTVILLQAYLGLAWTLGCVAFGLLVVHRSVECRIARQYLTQAAVFVCGLCILALTAVQGNYHGYVLFAWIYGIFCGGYHYSLKMYTYERVRARNFARTWGFVQCSQAIPIAIGVPISGYMNISCGGKAGYYFSSTCVLVGSFTLFFIDLHRRNLSRHKHVRSNGTKHLCVSDTCPQRRKLSFSQEPDNDGPHVAAAGAAAAALVLGAEIAPNQGEYVDGLAPEKPELTCISEEGIADMDLPDNMLEDLDYIGDCITSCNKVENYLMLSEFENNLIAEIPIITDRRGRRWSLARSKGGQSNLDRPSAPQPQNEETNEAKPKWHAAPNVPPNNRVITVIDEAST</sequence>
<dbReference type="PANTHER" id="PTHR11360:SF251">
    <property type="entry name" value="MAJOR FACILITATOR SUPERFAMILY (MFS) PROFILE DOMAIN-CONTAINING PROTEIN"/>
    <property type="match status" value="1"/>
</dbReference>
<keyword evidence="2" id="KW-0472">Membrane</keyword>
<evidence type="ECO:0000256" key="2">
    <source>
        <dbReference type="SAM" id="Phobius"/>
    </source>
</evidence>
<reference evidence="5" key="2">
    <citation type="submission" date="2025-04" db="UniProtKB">
        <authorList>
            <consortium name="RefSeq"/>
        </authorList>
    </citation>
    <scope>IDENTIFICATION</scope>
    <source>
        <strain evidence="5">DH4</strain>
        <tissue evidence="5">Whole body</tissue>
    </source>
</reference>
<organism evidence="3">
    <name type="scientific">Apis mellifera</name>
    <name type="common">Honeybee</name>
    <dbReference type="NCBI Taxonomy" id="7460"/>
    <lineage>
        <taxon>Eukaryota</taxon>
        <taxon>Metazoa</taxon>
        <taxon>Ecdysozoa</taxon>
        <taxon>Arthropoda</taxon>
        <taxon>Hexapoda</taxon>
        <taxon>Insecta</taxon>
        <taxon>Pterygota</taxon>
        <taxon>Neoptera</taxon>
        <taxon>Endopterygota</taxon>
        <taxon>Hymenoptera</taxon>
        <taxon>Apocrita</taxon>
        <taxon>Aculeata</taxon>
        <taxon>Apoidea</taxon>
        <taxon>Anthophila</taxon>
        <taxon>Apidae</taxon>
        <taxon>Apis</taxon>
    </lineage>
</organism>
<evidence type="ECO:0000313" key="4">
    <source>
        <dbReference type="Proteomes" id="UP000005203"/>
    </source>
</evidence>
<reference evidence="4" key="3">
    <citation type="submission" date="2025-05" db="UniProtKB">
        <authorList>
            <consortium name="RefSeq"/>
        </authorList>
    </citation>
    <scope>NUCLEOTIDE SEQUENCE [LARGE SCALE GENOMIC DNA]</scope>
    <source>
        <strain evidence="4">DH4</strain>
    </source>
</reference>
<dbReference type="SUPFAM" id="SSF103473">
    <property type="entry name" value="MFS general substrate transporter"/>
    <property type="match status" value="1"/>
</dbReference>
<dbReference type="InterPro" id="IPR036259">
    <property type="entry name" value="MFS_trans_sf"/>
</dbReference>
<feature type="transmembrane region" description="Helical" evidence="2">
    <location>
        <begin position="459"/>
        <end position="482"/>
    </location>
</feature>
<keyword evidence="4" id="KW-1185">Reference proteome</keyword>
<dbReference type="GeneID" id="408646"/>
<gene>
    <name evidence="5" type="primary">LOC408646</name>
</gene>
<keyword evidence="2" id="KW-0812">Transmembrane</keyword>
<dbReference type="GO" id="GO:0022857">
    <property type="term" value="F:transmembrane transporter activity"/>
    <property type="evidence" value="ECO:0007669"/>
    <property type="project" value="InterPro"/>
</dbReference>
<feature type="transmembrane region" description="Helical" evidence="2">
    <location>
        <begin position="681"/>
        <end position="698"/>
    </location>
</feature>
<feature type="region of interest" description="Disordered" evidence="1">
    <location>
        <begin position="909"/>
        <end position="960"/>
    </location>
</feature>
<feature type="transmembrane region" description="Helical" evidence="2">
    <location>
        <begin position="719"/>
        <end position="740"/>
    </location>
</feature>
<feature type="transmembrane region" description="Helical" evidence="2">
    <location>
        <begin position="522"/>
        <end position="541"/>
    </location>
</feature>
<dbReference type="Proteomes" id="UP000005203">
    <property type="component" value="Linkage group LG1"/>
</dbReference>
<dbReference type="OrthoDB" id="6499973at2759"/>
<protein>
    <submittedName>
        <fullName evidence="5">Uncharacterized protein LOC408646 isoform X2</fullName>
    </submittedName>
</protein>
<accession>A0A7M7M0D3</accession>
<dbReference type="Gene3D" id="1.20.1250.20">
    <property type="entry name" value="MFS general substrate transporter like domains"/>
    <property type="match status" value="1"/>
</dbReference>
<evidence type="ECO:0000313" key="5">
    <source>
        <dbReference type="RefSeq" id="XP_016766372.2"/>
    </source>
</evidence>
<dbReference type="Pfam" id="PF07690">
    <property type="entry name" value="MFS_1"/>
    <property type="match status" value="1"/>
</dbReference>
<name>A0A7M7M0D3_APIME</name>
<feature type="transmembrane region" description="Helical" evidence="2">
    <location>
        <begin position="656"/>
        <end position="675"/>
    </location>
</feature>
<feature type="compositionally biased region" description="Polar residues" evidence="1">
    <location>
        <begin position="914"/>
        <end position="930"/>
    </location>
</feature>
<feature type="transmembrane region" description="Helical" evidence="2">
    <location>
        <begin position="433"/>
        <end position="453"/>
    </location>
</feature>
<feature type="region of interest" description="Disordered" evidence="1">
    <location>
        <begin position="107"/>
        <end position="217"/>
    </location>
</feature>
<feature type="transmembrane region" description="Helical" evidence="2">
    <location>
        <begin position="404"/>
        <end position="426"/>
    </location>
</feature>
<feature type="transmembrane region" description="Helical" evidence="2">
    <location>
        <begin position="621"/>
        <end position="644"/>
    </location>
</feature>
<feature type="compositionally biased region" description="Basic and acidic residues" evidence="1">
    <location>
        <begin position="199"/>
        <end position="211"/>
    </location>
</feature>
<feature type="transmembrane region" description="Helical" evidence="2">
    <location>
        <begin position="494"/>
        <end position="516"/>
    </location>
</feature>
<dbReference type="InterPro" id="IPR050327">
    <property type="entry name" value="Proton-linked_MCT"/>
</dbReference>
<feature type="transmembrane region" description="Helical" evidence="2">
    <location>
        <begin position="362"/>
        <end position="384"/>
    </location>
</feature>
<dbReference type="PANTHER" id="PTHR11360">
    <property type="entry name" value="MONOCARBOXYLATE TRANSPORTER"/>
    <property type="match status" value="1"/>
</dbReference>
<dbReference type="EnsemblMetazoa" id="XM_016910883">
    <property type="protein sequence ID" value="XP_016766372"/>
    <property type="gene ID" value="LOC408646"/>
</dbReference>
<feature type="compositionally biased region" description="Basic and acidic residues" evidence="1">
    <location>
        <begin position="147"/>
        <end position="190"/>
    </location>
</feature>
<feature type="transmembrane region" description="Helical" evidence="2">
    <location>
        <begin position="589"/>
        <end position="609"/>
    </location>
</feature>
<evidence type="ECO:0000256" key="1">
    <source>
        <dbReference type="SAM" id="MobiDB-lite"/>
    </source>
</evidence>
<feature type="transmembrane region" description="Helical" evidence="2">
    <location>
        <begin position="746"/>
        <end position="767"/>
    </location>
</feature>
<dbReference type="CDD" id="cd17352">
    <property type="entry name" value="MFS_MCT_SLC16"/>
    <property type="match status" value="1"/>
</dbReference>
<keyword evidence="2" id="KW-1133">Transmembrane helix</keyword>
<dbReference type="InterPro" id="IPR011701">
    <property type="entry name" value="MFS"/>
</dbReference>
<accession>A0A8B7KH53</accession>